<evidence type="ECO:0000313" key="2">
    <source>
        <dbReference type="Proteomes" id="UP000008229"/>
    </source>
</evidence>
<accession>D3FC52</accession>
<proteinExistence type="predicted"/>
<dbReference type="SUPFAM" id="SSF81301">
    <property type="entry name" value="Nucleotidyltransferase"/>
    <property type="match status" value="1"/>
</dbReference>
<dbReference type="eggNOG" id="ENOG503380V">
    <property type="taxonomic scope" value="Bacteria"/>
</dbReference>
<reference evidence="2" key="2">
    <citation type="submission" date="2010-01" db="EMBL/GenBank/DDBJ databases">
        <title>The complete genome of Conexibacter woesei DSM 14684.</title>
        <authorList>
            <consortium name="US DOE Joint Genome Institute (JGI-PGF)"/>
            <person name="Lucas S."/>
            <person name="Copeland A."/>
            <person name="Lapidus A."/>
            <person name="Glavina del Rio T."/>
            <person name="Dalin E."/>
            <person name="Tice H."/>
            <person name="Bruce D."/>
            <person name="Goodwin L."/>
            <person name="Pitluck S."/>
            <person name="Kyrpides N."/>
            <person name="Mavromatis K."/>
            <person name="Ivanova N."/>
            <person name="Mikhailova N."/>
            <person name="Chertkov O."/>
            <person name="Brettin T."/>
            <person name="Detter J.C."/>
            <person name="Han C."/>
            <person name="Larimer F."/>
            <person name="Land M."/>
            <person name="Hauser L."/>
            <person name="Markowitz V."/>
            <person name="Cheng J.-F."/>
            <person name="Hugenholtz P."/>
            <person name="Woyke T."/>
            <person name="Wu D."/>
            <person name="Pukall R."/>
            <person name="Steenblock K."/>
            <person name="Schneider S."/>
            <person name="Klenk H.-P."/>
            <person name="Eisen J.A."/>
        </authorList>
    </citation>
    <scope>NUCLEOTIDE SEQUENCE [LARGE SCALE GENOMIC DNA]</scope>
    <source>
        <strain evidence="2">DSM 14684 / CIP 108061 / JCM 11494 / NBRC 100937 / ID131577</strain>
    </source>
</reference>
<dbReference type="OrthoDB" id="5191609at2"/>
<dbReference type="HOGENOM" id="CLU_1439301_0_0_11"/>
<dbReference type="KEGG" id="cwo:Cwoe_4936"/>
<sequence>MNELTLPAKILALHARLGDARIHHAFGGALALAYYAVPRPTTDVNVNVFLAPARASQVYDALAPLGVDVRPDRSTVERDGQARVMWGRTPLDLFFAYDPIHAAMQRAARTVPFGEERIVVLGPEHLVVCKAVFDRPKDWLDIEQVLVCVDDLDGDEIEQWLERIVGRDDTRFERFVALRRRN</sequence>
<gene>
    <name evidence="1" type="ordered locus">Cwoe_4936</name>
</gene>
<dbReference type="Proteomes" id="UP000008229">
    <property type="component" value="Chromosome"/>
</dbReference>
<dbReference type="InterPro" id="IPR043519">
    <property type="entry name" value="NT_sf"/>
</dbReference>
<name>D3FC52_CONWI</name>
<dbReference type="AlphaFoldDB" id="D3FC52"/>
<reference evidence="1 2" key="1">
    <citation type="journal article" date="2010" name="Stand. Genomic Sci.">
        <title>Complete genome sequence of Conexibacter woesei type strain (ID131577).</title>
        <authorList>
            <person name="Pukall R."/>
            <person name="Lapidus A."/>
            <person name="Glavina Del Rio T."/>
            <person name="Copeland A."/>
            <person name="Tice H."/>
            <person name="Cheng J.-F."/>
            <person name="Lucas S."/>
            <person name="Chen F."/>
            <person name="Nolan M."/>
            <person name="Bruce D."/>
            <person name="Goodwin L."/>
            <person name="Pitluck S."/>
            <person name="Mavromatis K."/>
            <person name="Ivanova N."/>
            <person name="Ovchinnikova G."/>
            <person name="Pati A."/>
            <person name="Chen A."/>
            <person name="Palaniappan K."/>
            <person name="Land M."/>
            <person name="Hauser L."/>
            <person name="Chang Y.-J."/>
            <person name="Jeffries C.D."/>
            <person name="Chain P."/>
            <person name="Meincke L."/>
            <person name="Sims D."/>
            <person name="Brettin T."/>
            <person name="Detter J.C."/>
            <person name="Rohde M."/>
            <person name="Goeker M."/>
            <person name="Bristow J."/>
            <person name="Eisen J.A."/>
            <person name="Markowitz V."/>
            <person name="Kyrpides N.C."/>
            <person name="Klenk H.-P."/>
            <person name="Hugenholtz P."/>
        </authorList>
    </citation>
    <scope>NUCLEOTIDE SEQUENCE [LARGE SCALE GENOMIC DNA]</scope>
    <source>
        <strain evidence="2">DSM 14684 / CIP 108061 / JCM 11494 / NBRC 100937 / ID131577</strain>
    </source>
</reference>
<dbReference type="RefSeq" id="WP_012936398.1">
    <property type="nucleotide sequence ID" value="NC_013739.1"/>
</dbReference>
<organism evidence="1 2">
    <name type="scientific">Conexibacter woesei (strain DSM 14684 / CCUG 47730 / CIP 108061 / JCM 11494 / NBRC 100937 / ID131577)</name>
    <dbReference type="NCBI Taxonomy" id="469383"/>
    <lineage>
        <taxon>Bacteria</taxon>
        <taxon>Bacillati</taxon>
        <taxon>Actinomycetota</taxon>
        <taxon>Thermoleophilia</taxon>
        <taxon>Solirubrobacterales</taxon>
        <taxon>Conexibacteraceae</taxon>
        <taxon>Conexibacter</taxon>
    </lineage>
</organism>
<evidence type="ECO:0000313" key="1">
    <source>
        <dbReference type="EMBL" id="ADB53347.1"/>
    </source>
</evidence>
<protein>
    <submittedName>
        <fullName evidence="1">Uncharacterized protein</fullName>
    </submittedName>
</protein>
<dbReference type="EMBL" id="CP001854">
    <property type="protein sequence ID" value="ADB53347.1"/>
    <property type="molecule type" value="Genomic_DNA"/>
</dbReference>
<dbReference type="Gene3D" id="3.30.460.40">
    <property type="match status" value="1"/>
</dbReference>
<keyword evidence="2" id="KW-1185">Reference proteome</keyword>
<dbReference type="STRING" id="469383.Cwoe_4936"/>